<feature type="domain" description="DUF202" evidence="7">
    <location>
        <begin position="30"/>
        <end position="96"/>
    </location>
</feature>
<evidence type="ECO:0000259" key="7">
    <source>
        <dbReference type="Pfam" id="PF02656"/>
    </source>
</evidence>
<evidence type="ECO:0000256" key="4">
    <source>
        <dbReference type="ARBA" id="ARBA00023136"/>
    </source>
</evidence>
<evidence type="ECO:0000256" key="1">
    <source>
        <dbReference type="ARBA" id="ARBA00004127"/>
    </source>
</evidence>
<comment type="subcellular location">
    <subcellularLocation>
        <location evidence="1">Endomembrane system</location>
        <topology evidence="1">Multi-pass membrane protein</topology>
    </subcellularLocation>
</comment>
<evidence type="ECO:0000313" key="9">
    <source>
        <dbReference type="Proteomes" id="UP001150259"/>
    </source>
</evidence>
<evidence type="ECO:0000256" key="6">
    <source>
        <dbReference type="SAM" id="Phobius"/>
    </source>
</evidence>
<feature type="transmembrane region" description="Helical" evidence="6">
    <location>
        <begin position="108"/>
        <end position="129"/>
    </location>
</feature>
<gene>
    <name evidence="8" type="ORF">OO014_03250</name>
</gene>
<feature type="transmembrane region" description="Helical" evidence="6">
    <location>
        <begin position="70"/>
        <end position="88"/>
    </location>
</feature>
<name>A0ABT5GDA2_9MICO</name>
<organism evidence="8 9">
    <name type="scientific">Intrasporangium calvum</name>
    <dbReference type="NCBI Taxonomy" id="53358"/>
    <lineage>
        <taxon>Bacteria</taxon>
        <taxon>Bacillati</taxon>
        <taxon>Actinomycetota</taxon>
        <taxon>Actinomycetes</taxon>
        <taxon>Micrococcales</taxon>
        <taxon>Intrasporangiaceae</taxon>
        <taxon>Intrasporangium</taxon>
    </lineage>
</organism>
<feature type="transmembrane region" description="Helical" evidence="6">
    <location>
        <begin position="39"/>
        <end position="58"/>
    </location>
</feature>
<reference evidence="8 9" key="1">
    <citation type="submission" date="2022-11" db="EMBL/GenBank/DDBJ databases">
        <title>Anaerobic phenanthrene biodegradation by a DNRA strain PheN6.</title>
        <authorList>
            <person name="Zhang Z."/>
        </authorList>
    </citation>
    <scope>NUCLEOTIDE SEQUENCE [LARGE SCALE GENOMIC DNA]</scope>
    <source>
        <strain evidence="8 9">PheN6</strain>
    </source>
</reference>
<feature type="region of interest" description="Disordered" evidence="5">
    <location>
        <begin position="1"/>
        <end position="30"/>
    </location>
</feature>
<evidence type="ECO:0000256" key="3">
    <source>
        <dbReference type="ARBA" id="ARBA00022989"/>
    </source>
</evidence>
<keyword evidence="9" id="KW-1185">Reference proteome</keyword>
<evidence type="ECO:0000256" key="2">
    <source>
        <dbReference type="ARBA" id="ARBA00022692"/>
    </source>
</evidence>
<proteinExistence type="predicted"/>
<evidence type="ECO:0000313" key="8">
    <source>
        <dbReference type="EMBL" id="MDC5696260.1"/>
    </source>
</evidence>
<dbReference type="Proteomes" id="UP001150259">
    <property type="component" value="Unassembled WGS sequence"/>
</dbReference>
<keyword evidence="3 6" id="KW-1133">Transmembrane helix</keyword>
<keyword evidence="2 6" id="KW-0812">Transmembrane</keyword>
<dbReference type="InterPro" id="IPR003807">
    <property type="entry name" value="DUF202"/>
</dbReference>
<evidence type="ECO:0000256" key="5">
    <source>
        <dbReference type="SAM" id="MobiDB-lite"/>
    </source>
</evidence>
<accession>A0ABT5GDA2</accession>
<dbReference type="Pfam" id="PF02656">
    <property type="entry name" value="DUF202"/>
    <property type="match status" value="1"/>
</dbReference>
<dbReference type="EMBL" id="JAPFQL010000008">
    <property type="protein sequence ID" value="MDC5696260.1"/>
    <property type="molecule type" value="Genomic_DNA"/>
</dbReference>
<keyword evidence="4 6" id="KW-0472">Membrane</keyword>
<comment type="caution">
    <text evidence="8">The sequence shown here is derived from an EMBL/GenBank/DDBJ whole genome shotgun (WGS) entry which is preliminary data.</text>
</comment>
<dbReference type="RefSeq" id="WP_272460837.1">
    <property type="nucleotide sequence ID" value="NZ_JAPFQL010000008.1"/>
</dbReference>
<sequence>MTEASGSDPHRDDRRWPRSVYGEGDEPDPRFSLANERTFLAWIRTTLALLAGAAALDALDLPMPDSAQRLIALLLALVALMAALQAWRGWARTERAMRTGAPLPSAPFAAVVALAVAAVALGLVLTALLRSP</sequence>
<protein>
    <submittedName>
        <fullName evidence="8">DUF202 domain-containing protein</fullName>
    </submittedName>
</protein>